<accession>A0ABR4JS58</accession>
<protein>
    <recommendedName>
        <fullName evidence="4">Terpene synthase</fullName>
        <ecNumber evidence="4">4.2.3.-</ecNumber>
    </recommendedName>
</protein>
<comment type="cofactor">
    <cofactor evidence="1 4">
        <name>Mg(2+)</name>
        <dbReference type="ChEBI" id="CHEBI:18420"/>
    </cofactor>
</comment>
<keyword evidence="5" id="KW-0472">Membrane</keyword>
<evidence type="ECO:0000313" key="6">
    <source>
        <dbReference type="EMBL" id="KAL2842627.1"/>
    </source>
</evidence>
<gene>
    <name evidence="6" type="ORF">BJX68DRAFT_270562</name>
</gene>
<evidence type="ECO:0000256" key="1">
    <source>
        <dbReference type="ARBA" id="ARBA00001946"/>
    </source>
</evidence>
<evidence type="ECO:0000256" key="3">
    <source>
        <dbReference type="ARBA" id="ARBA00022842"/>
    </source>
</evidence>
<dbReference type="SFLD" id="SFLDS00005">
    <property type="entry name" value="Isoprenoid_Synthase_Type_I"/>
    <property type="match status" value="1"/>
</dbReference>
<sequence length="392" mass="44334">MSLNKETEQDNFWRLLEGQHVRVPYLPNLFPSWKARLHSDYERARDEVLNPWIRTWVDDDMTCRKLQKAEFGVFAAILCADAPFDRLCTVAKYFAWYFIWDDIFDCGALQGQPPAMKEYRDASMEYIKHQLLPENPCPDLSIYPLELQKALDCWEEVGAHIRSICDRGTCEVLSEAMLDYISAVGDANALFHEGSVPSVEAYWRRRDYAAGVYPTIATIPFALGVDITPAYAATPEMQALWKSTSYLVHITNDMLSLRKELRDGQIENIVPVLMLNEGLNINEAIQRSYHFAEENARGVESTGAVLLSRADGKHSDVAKAFTRGCMDIAAGLIHWSYSGQRYFKATDLDAENVLHFCAVSKEKMMYSKIPAVAAGSLVAMVCGGLWYLKLLV</sequence>
<keyword evidence="4" id="KW-0479">Metal-binding</keyword>
<evidence type="ECO:0000256" key="2">
    <source>
        <dbReference type="ARBA" id="ARBA00006333"/>
    </source>
</evidence>
<organism evidence="6 7">
    <name type="scientific">Aspergillus pseudodeflectus</name>
    <dbReference type="NCBI Taxonomy" id="176178"/>
    <lineage>
        <taxon>Eukaryota</taxon>
        <taxon>Fungi</taxon>
        <taxon>Dikarya</taxon>
        <taxon>Ascomycota</taxon>
        <taxon>Pezizomycotina</taxon>
        <taxon>Eurotiomycetes</taxon>
        <taxon>Eurotiomycetidae</taxon>
        <taxon>Eurotiales</taxon>
        <taxon>Aspergillaceae</taxon>
        <taxon>Aspergillus</taxon>
        <taxon>Aspergillus subgen. Nidulantes</taxon>
    </lineage>
</organism>
<dbReference type="Pfam" id="PF19086">
    <property type="entry name" value="Terpene_syn_C_2"/>
    <property type="match status" value="1"/>
</dbReference>
<keyword evidence="5" id="KW-1133">Transmembrane helix</keyword>
<comment type="similarity">
    <text evidence="2 4">Belongs to the terpene synthase family.</text>
</comment>
<reference evidence="6 7" key="1">
    <citation type="submission" date="2024-07" db="EMBL/GenBank/DDBJ databases">
        <title>Section-level genome sequencing and comparative genomics of Aspergillus sections Usti and Cavernicolus.</title>
        <authorList>
            <consortium name="Lawrence Berkeley National Laboratory"/>
            <person name="Nybo J.L."/>
            <person name="Vesth T.C."/>
            <person name="Theobald S."/>
            <person name="Frisvad J.C."/>
            <person name="Larsen T.O."/>
            <person name="Kjaerboelling I."/>
            <person name="Rothschild-Mancinelli K."/>
            <person name="Lyhne E.K."/>
            <person name="Kogle M.E."/>
            <person name="Barry K."/>
            <person name="Clum A."/>
            <person name="Na H."/>
            <person name="Ledsgaard L."/>
            <person name="Lin J."/>
            <person name="Lipzen A."/>
            <person name="Kuo A."/>
            <person name="Riley R."/>
            <person name="Mondo S."/>
            <person name="LaButti K."/>
            <person name="Haridas S."/>
            <person name="Pangalinan J."/>
            <person name="Salamov A.A."/>
            <person name="Simmons B.A."/>
            <person name="Magnuson J.K."/>
            <person name="Chen J."/>
            <person name="Drula E."/>
            <person name="Henrissat B."/>
            <person name="Wiebenga A."/>
            <person name="Lubbers R.J."/>
            <person name="Gomes A.C."/>
            <person name="Macurrencykelacurrency M.R."/>
            <person name="Stajich J."/>
            <person name="Grigoriev I.V."/>
            <person name="Mortensen U.H."/>
            <person name="De vries R.P."/>
            <person name="Baker S.E."/>
            <person name="Andersen M.R."/>
        </authorList>
    </citation>
    <scope>NUCLEOTIDE SEQUENCE [LARGE SCALE GENOMIC DNA]</scope>
    <source>
        <strain evidence="6 7">CBS 756.74</strain>
    </source>
</reference>
<dbReference type="EMBL" id="JBFXLR010000050">
    <property type="protein sequence ID" value="KAL2842627.1"/>
    <property type="molecule type" value="Genomic_DNA"/>
</dbReference>
<dbReference type="GeneID" id="98161859"/>
<dbReference type="PANTHER" id="PTHR35201">
    <property type="entry name" value="TERPENE SYNTHASE"/>
    <property type="match status" value="1"/>
</dbReference>
<dbReference type="Gene3D" id="1.10.600.10">
    <property type="entry name" value="Farnesyl Diphosphate Synthase"/>
    <property type="match status" value="1"/>
</dbReference>
<feature type="transmembrane region" description="Helical" evidence="5">
    <location>
        <begin position="369"/>
        <end position="388"/>
    </location>
</feature>
<dbReference type="SUPFAM" id="SSF48576">
    <property type="entry name" value="Terpenoid synthases"/>
    <property type="match status" value="1"/>
</dbReference>
<dbReference type="Proteomes" id="UP001610444">
    <property type="component" value="Unassembled WGS sequence"/>
</dbReference>
<proteinExistence type="inferred from homology"/>
<keyword evidence="5" id="KW-0812">Transmembrane</keyword>
<dbReference type="EC" id="4.2.3.-" evidence="4"/>
<comment type="caution">
    <text evidence="6">The sequence shown here is derived from an EMBL/GenBank/DDBJ whole genome shotgun (WGS) entry which is preliminary data.</text>
</comment>
<keyword evidence="7" id="KW-1185">Reference proteome</keyword>
<name>A0ABR4JS58_9EURO</name>
<dbReference type="InterPro" id="IPR034686">
    <property type="entry name" value="Terpene_cyclase-like_2"/>
</dbReference>
<keyword evidence="4" id="KW-0456">Lyase</keyword>
<dbReference type="SFLD" id="SFLDG01020">
    <property type="entry name" value="Terpene_Cyclase_Like_2"/>
    <property type="match status" value="1"/>
</dbReference>
<dbReference type="PANTHER" id="PTHR35201:SF4">
    <property type="entry name" value="BETA-PINACENE SYNTHASE-RELATED"/>
    <property type="match status" value="1"/>
</dbReference>
<dbReference type="RefSeq" id="XP_070895193.1">
    <property type="nucleotide sequence ID" value="XM_071046695.1"/>
</dbReference>
<dbReference type="InterPro" id="IPR008949">
    <property type="entry name" value="Isoprenoid_synthase_dom_sf"/>
</dbReference>
<evidence type="ECO:0000256" key="4">
    <source>
        <dbReference type="RuleBase" id="RU366034"/>
    </source>
</evidence>
<evidence type="ECO:0000256" key="5">
    <source>
        <dbReference type="SAM" id="Phobius"/>
    </source>
</evidence>
<evidence type="ECO:0000313" key="7">
    <source>
        <dbReference type="Proteomes" id="UP001610444"/>
    </source>
</evidence>
<keyword evidence="3 4" id="KW-0460">Magnesium</keyword>